<dbReference type="Gene3D" id="1.10.10.60">
    <property type="entry name" value="Homeodomain-like"/>
    <property type="match status" value="1"/>
</dbReference>
<dbReference type="SMART" id="SM00342">
    <property type="entry name" value="HTH_ARAC"/>
    <property type="match status" value="1"/>
</dbReference>
<dbReference type="InterPro" id="IPR050204">
    <property type="entry name" value="AraC_XylS_family_regulators"/>
</dbReference>
<dbReference type="Pfam" id="PF12833">
    <property type="entry name" value="HTH_18"/>
    <property type="match status" value="1"/>
</dbReference>
<comment type="caution">
    <text evidence="5">The sequence shown here is derived from an EMBL/GenBank/DDBJ whole genome shotgun (WGS) entry which is preliminary data.</text>
</comment>
<evidence type="ECO:0000256" key="1">
    <source>
        <dbReference type="ARBA" id="ARBA00023015"/>
    </source>
</evidence>
<dbReference type="RefSeq" id="WP_157590904.1">
    <property type="nucleotide sequence ID" value="NZ_WPIN01000031.1"/>
</dbReference>
<dbReference type="Proteomes" id="UP000436006">
    <property type="component" value="Unassembled WGS sequence"/>
</dbReference>
<dbReference type="PROSITE" id="PS01124">
    <property type="entry name" value="HTH_ARAC_FAMILY_2"/>
    <property type="match status" value="1"/>
</dbReference>
<reference evidence="5 6" key="1">
    <citation type="submission" date="2019-12" db="EMBL/GenBank/DDBJ databases">
        <title>Spirosoma sp. HMF4905 genome sequencing and assembly.</title>
        <authorList>
            <person name="Kang H."/>
            <person name="Cha I."/>
            <person name="Kim H."/>
            <person name="Joh K."/>
        </authorList>
    </citation>
    <scope>NUCLEOTIDE SEQUENCE [LARGE SCALE GENOMIC DNA]</scope>
    <source>
        <strain evidence="5 6">HMF4905</strain>
    </source>
</reference>
<dbReference type="InterPro" id="IPR054015">
    <property type="entry name" value="ExsA-like_N"/>
</dbReference>
<dbReference type="SUPFAM" id="SSF46689">
    <property type="entry name" value="Homeodomain-like"/>
    <property type="match status" value="1"/>
</dbReference>
<keyword evidence="2" id="KW-0238">DNA-binding</keyword>
<feature type="domain" description="HTH araC/xylS-type" evidence="4">
    <location>
        <begin position="170"/>
        <end position="268"/>
    </location>
</feature>
<protein>
    <submittedName>
        <fullName evidence="5">Helix-turn-helix domain-containing protein</fullName>
    </submittedName>
</protein>
<keyword evidence="6" id="KW-1185">Reference proteome</keyword>
<evidence type="ECO:0000256" key="2">
    <source>
        <dbReference type="ARBA" id="ARBA00023125"/>
    </source>
</evidence>
<keyword evidence="3" id="KW-0804">Transcription</keyword>
<dbReference type="InterPro" id="IPR018060">
    <property type="entry name" value="HTH_AraC"/>
</dbReference>
<dbReference type="InterPro" id="IPR009057">
    <property type="entry name" value="Homeodomain-like_sf"/>
</dbReference>
<gene>
    <name evidence="5" type="ORF">GO755_39185</name>
</gene>
<dbReference type="GO" id="GO:0043565">
    <property type="term" value="F:sequence-specific DNA binding"/>
    <property type="evidence" value="ECO:0007669"/>
    <property type="project" value="InterPro"/>
</dbReference>
<dbReference type="GO" id="GO:0003700">
    <property type="term" value="F:DNA-binding transcription factor activity"/>
    <property type="evidence" value="ECO:0007669"/>
    <property type="project" value="InterPro"/>
</dbReference>
<evidence type="ECO:0000256" key="3">
    <source>
        <dbReference type="ARBA" id="ARBA00023163"/>
    </source>
</evidence>
<organism evidence="5 6">
    <name type="scientific">Spirosoma arboris</name>
    <dbReference type="NCBI Taxonomy" id="2682092"/>
    <lineage>
        <taxon>Bacteria</taxon>
        <taxon>Pseudomonadati</taxon>
        <taxon>Bacteroidota</taxon>
        <taxon>Cytophagia</taxon>
        <taxon>Cytophagales</taxon>
        <taxon>Cytophagaceae</taxon>
        <taxon>Spirosoma</taxon>
    </lineage>
</organism>
<dbReference type="Pfam" id="PF22200">
    <property type="entry name" value="ExsA_N"/>
    <property type="match status" value="1"/>
</dbReference>
<dbReference type="EMBL" id="WPIN01000031">
    <property type="protein sequence ID" value="MVM36104.1"/>
    <property type="molecule type" value="Genomic_DNA"/>
</dbReference>
<accession>A0A7K1SQL8</accession>
<evidence type="ECO:0000259" key="4">
    <source>
        <dbReference type="PROSITE" id="PS01124"/>
    </source>
</evidence>
<sequence>MQQEQNNNNIILYACEGETHFGHDPFVYEHFIGIITSGSAHHFTDKGVVDYPSGSLCLVRRNQLMKAIKKPDGEKPYATITVFLEQKTLKEYSLEYDVKASGVYSGEPILVLENDAFMKGYFDSLMPYFDQPEKLTPILEQAKTTEVITLLLRNPALKNFLFDFSEPRKIDLEAYMNRYFPYNVPLTQFAKLTGRSLSTFKRDFVKIFNLTPEKWLQKRRLEQAHFLIMQKNKRPSDIYLELGFETLSHFSYAFKKQFGHPPTELQSISRASLN</sequence>
<dbReference type="AlphaFoldDB" id="A0A7K1SQL8"/>
<evidence type="ECO:0000313" key="5">
    <source>
        <dbReference type="EMBL" id="MVM36104.1"/>
    </source>
</evidence>
<evidence type="ECO:0000313" key="6">
    <source>
        <dbReference type="Proteomes" id="UP000436006"/>
    </source>
</evidence>
<keyword evidence="1" id="KW-0805">Transcription regulation</keyword>
<dbReference type="PANTHER" id="PTHR46796">
    <property type="entry name" value="HTH-TYPE TRANSCRIPTIONAL ACTIVATOR RHAS-RELATED"/>
    <property type="match status" value="1"/>
</dbReference>
<name>A0A7K1SQL8_9BACT</name>
<proteinExistence type="predicted"/>